<proteinExistence type="predicted"/>
<protein>
    <submittedName>
        <fullName evidence="1">Uncharacterized protein</fullName>
    </submittedName>
</protein>
<reference evidence="1 2" key="1">
    <citation type="submission" date="2019-07" db="EMBL/GenBank/DDBJ databases">
        <title>Whole genome shotgun sequence of Microbacterium aerolatum NBRC 103071.</title>
        <authorList>
            <person name="Hosoyama A."/>
            <person name="Uohara A."/>
            <person name="Ohji S."/>
            <person name="Ichikawa N."/>
        </authorList>
    </citation>
    <scope>NUCLEOTIDE SEQUENCE [LARGE SCALE GENOMIC DNA]</scope>
    <source>
        <strain evidence="1 2">NBRC 103071</strain>
    </source>
</reference>
<evidence type="ECO:0000313" key="2">
    <source>
        <dbReference type="Proteomes" id="UP000321225"/>
    </source>
</evidence>
<sequence>MTDSRPIWWRATEAPPPAAWCDAFDALTTDELADHQGLGAGIYIARVRRRTGRGPTFSELFAEIFKDTPLHPEWPEDLTNSQRSAIRNSFRLHVAIQWKRRGWISWDPGVARSLRVGPTFRERSRARQAARAQ</sequence>
<gene>
    <name evidence="1" type="ORF">MAE01_03630</name>
</gene>
<dbReference type="EMBL" id="BJUW01000001">
    <property type="protein sequence ID" value="GEK85187.1"/>
    <property type="molecule type" value="Genomic_DNA"/>
</dbReference>
<accession>A0A511AGN7</accession>
<name>A0A511AGN7_9MICO</name>
<keyword evidence="2" id="KW-1185">Reference proteome</keyword>
<dbReference type="Proteomes" id="UP000321225">
    <property type="component" value="Unassembled WGS sequence"/>
</dbReference>
<organism evidence="1 2">
    <name type="scientific">Microbacterium aerolatum</name>
    <dbReference type="NCBI Taxonomy" id="153731"/>
    <lineage>
        <taxon>Bacteria</taxon>
        <taxon>Bacillati</taxon>
        <taxon>Actinomycetota</taxon>
        <taxon>Actinomycetes</taxon>
        <taxon>Micrococcales</taxon>
        <taxon>Microbacteriaceae</taxon>
        <taxon>Microbacterium</taxon>
    </lineage>
</organism>
<dbReference type="OrthoDB" id="5069915at2"/>
<dbReference type="AlphaFoldDB" id="A0A511AGN7"/>
<comment type="caution">
    <text evidence="1">The sequence shown here is derived from an EMBL/GenBank/DDBJ whole genome shotgun (WGS) entry which is preliminary data.</text>
</comment>
<evidence type="ECO:0000313" key="1">
    <source>
        <dbReference type="EMBL" id="GEK85187.1"/>
    </source>
</evidence>